<dbReference type="EMBL" id="CP070872">
    <property type="protein sequence ID" value="QSE77030.1"/>
    <property type="molecule type" value="Genomic_DNA"/>
</dbReference>
<evidence type="ECO:0000313" key="2">
    <source>
        <dbReference type="EMBL" id="QSE77030.1"/>
    </source>
</evidence>
<evidence type="ECO:0000259" key="1">
    <source>
        <dbReference type="Pfam" id="PF17668"/>
    </source>
</evidence>
<dbReference type="KEGG" id="lti:JW886_01840"/>
<dbReference type="GO" id="GO:0034069">
    <property type="term" value="F:aminoglycoside N-acetyltransferase activity"/>
    <property type="evidence" value="ECO:0007669"/>
    <property type="project" value="TreeGrafter"/>
</dbReference>
<dbReference type="Pfam" id="PF13527">
    <property type="entry name" value="Acetyltransf_9"/>
    <property type="match status" value="1"/>
</dbReference>
<reference evidence="2 3" key="1">
    <citation type="submission" date="2021-02" db="EMBL/GenBank/DDBJ databases">
        <title>Complete genome sequence of Lactococcus lactis strain K_LL004.</title>
        <authorList>
            <person name="Kim H.B."/>
        </authorList>
    </citation>
    <scope>NUCLEOTIDE SEQUENCE [LARGE SCALE GENOMIC DNA]</scope>
    <source>
        <strain evidence="2 3">K_LL004</strain>
    </source>
</reference>
<proteinExistence type="predicted"/>
<dbReference type="Gene3D" id="3.40.630.30">
    <property type="match status" value="2"/>
</dbReference>
<sequence>MNTNTILSKELLDLSIYAFHKKLTPERERAFSALLNFSTPYTHRSASALTSMVIDSHFEVHWGGKRVKMSGVGYVASYPEYRGNGAIRGLMTELLRDNYEAGTVFSYLAPFSYEFYGKFGYHYAFEQKLYRLPAQDFPQGRRTIGRVSREQISSKEHATDGAVSPLMSSSETLTDLMKIHESAYNKGSLARSVEQWHYYFEYKSQPYFAVYREEGKALGYLIYEFSGMDFVIRELITLTDEAKQGLYRFIASHAGAFSEVVWQAPSDATLEQDMREPQHAKISLLPYMQARIVNLDAFLESYGPPDFPVEIIDEILPENHRIFGEGQPEKMSIGEFTAKILRKEQAILREYF</sequence>
<dbReference type="PANTHER" id="PTHR37817">
    <property type="entry name" value="N-ACETYLTRANSFERASE EIS"/>
    <property type="match status" value="1"/>
</dbReference>
<dbReference type="InterPro" id="IPR036527">
    <property type="entry name" value="SCP2_sterol-bd_dom_sf"/>
</dbReference>
<accession>A0AA45KGP9</accession>
<dbReference type="PANTHER" id="PTHR37817:SF1">
    <property type="entry name" value="N-ACETYLTRANSFERASE EIS"/>
    <property type="match status" value="1"/>
</dbReference>
<keyword evidence="3" id="KW-1185">Reference proteome</keyword>
<dbReference type="SUPFAM" id="SSF55729">
    <property type="entry name" value="Acyl-CoA N-acyltransferases (Nat)"/>
    <property type="match status" value="1"/>
</dbReference>
<dbReference type="AlphaFoldDB" id="A0AA45KGP9"/>
<organism evidence="2 3">
    <name type="scientific">Lactococcus taiwanensis</name>
    <dbReference type="NCBI Taxonomy" id="1151742"/>
    <lineage>
        <taxon>Bacteria</taxon>
        <taxon>Bacillati</taxon>
        <taxon>Bacillota</taxon>
        <taxon>Bacilli</taxon>
        <taxon>Lactobacillales</taxon>
        <taxon>Streptococcaceae</taxon>
        <taxon>Lactococcus</taxon>
    </lineage>
</organism>
<dbReference type="Gene3D" id="3.30.1050.10">
    <property type="entry name" value="SCP2 sterol-binding domain"/>
    <property type="match status" value="1"/>
</dbReference>
<name>A0AA45KGP9_9LACT</name>
<dbReference type="RefSeq" id="WP_205872157.1">
    <property type="nucleotide sequence ID" value="NZ_CP070872.1"/>
</dbReference>
<gene>
    <name evidence="2" type="ORF">JW886_01840</name>
</gene>
<dbReference type="InterPro" id="IPR041380">
    <property type="entry name" value="Acetyltransf_17"/>
</dbReference>
<protein>
    <submittedName>
        <fullName evidence="2">GNAT family N-acetyltransferase</fullName>
    </submittedName>
</protein>
<dbReference type="Pfam" id="PF17668">
    <property type="entry name" value="Acetyltransf_17"/>
    <property type="match status" value="1"/>
</dbReference>
<feature type="domain" description="Eis-like acetyltransferase" evidence="1">
    <location>
        <begin position="187"/>
        <end position="292"/>
    </location>
</feature>
<dbReference type="InterPro" id="IPR051554">
    <property type="entry name" value="Acetyltransferase_Eis"/>
</dbReference>
<evidence type="ECO:0000313" key="3">
    <source>
        <dbReference type="Proteomes" id="UP000663608"/>
    </source>
</evidence>
<dbReference type="InterPro" id="IPR016181">
    <property type="entry name" value="Acyl_CoA_acyltransferase"/>
</dbReference>
<dbReference type="Proteomes" id="UP000663608">
    <property type="component" value="Chromosome"/>
</dbReference>
<dbReference type="GO" id="GO:0030649">
    <property type="term" value="P:aminoglycoside antibiotic catabolic process"/>
    <property type="evidence" value="ECO:0007669"/>
    <property type="project" value="TreeGrafter"/>
</dbReference>